<sequence length="90" mass="10491">MVLAFHDVGACPFPRHPEEAHRHDGKRHRGGRSSARQADARSEDGRQAAWPYQRLPRCCQQRPRWRPERLSVFHIHLHVMGGRQLTWPPG</sequence>
<reference evidence="2 3" key="2">
    <citation type="journal article" date="2019" name="G3 (Bethesda)">
        <title>Hybrid Assembly of the Genome of the Entomopathogenic Nematode Steinernema carpocapsae Identifies the X-Chromosome.</title>
        <authorList>
            <person name="Serra L."/>
            <person name="Macchietto M."/>
            <person name="Macias-Munoz A."/>
            <person name="McGill C.J."/>
            <person name="Rodriguez I.M."/>
            <person name="Rodriguez B."/>
            <person name="Murad R."/>
            <person name="Mortazavi A."/>
        </authorList>
    </citation>
    <scope>NUCLEOTIDE SEQUENCE [LARGE SCALE GENOMIC DNA]</scope>
    <source>
        <strain evidence="2 3">ALL</strain>
    </source>
</reference>
<dbReference type="Proteomes" id="UP000298663">
    <property type="component" value="Unassembled WGS sequence"/>
</dbReference>
<keyword evidence="3" id="KW-1185">Reference proteome</keyword>
<reference evidence="2 3" key="1">
    <citation type="journal article" date="2015" name="Genome Biol.">
        <title>Comparative genomics of Steinernema reveals deeply conserved gene regulatory networks.</title>
        <authorList>
            <person name="Dillman A.R."/>
            <person name="Macchietto M."/>
            <person name="Porter C.F."/>
            <person name="Rogers A."/>
            <person name="Williams B."/>
            <person name="Antoshechkin I."/>
            <person name="Lee M.M."/>
            <person name="Goodwin Z."/>
            <person name="Lu X."/>
            <person name="Lewis E.E."/>
            <person name="Goodrich-Blair H."/>
            <person name="Stock S.P."/>
            <person name="Adams B.J."/>
            <person name="Sternberg P.W."/>
            <person name="Mortazavi A."/>
        </authorList>
    </citation>
    <scope>NUCLEOTIDE SEQUENCE [LARGE SCALE GENOMIC DNA]</scope>
    <source>
        <strain evidence="2 3">ALL</strain>
    </source>
</reference>
<gene>
    <name evidence="2" type="ORF">L596_026101</name>
</gene>
<evidence type="ECO:0000313" key="3">
    <source>
        <dbReference type="Proteomes" id="UP000298663"/>
    </source>
</evidence>
<accession>A0A4U5M0C0</accession>
<name>A0A4U5M0C0_STECR</name>
<comment type="caution">
    <text evidence="2">The sequence shown here is derived from an EMBL/GenBank/DDBJ whole genome shotgun (WGS) entry which is preliminary data.</text>
</comment>
<dbReference type="AlphaFoldDB" id="A0A4U5M0C0"/>
<dbReference type="EMBL" id="AZBU02000010">
    <property type="protein sequence ID" value="TKR62096.1"/>
    <property type="molecule type" value="Genomic_DNA"/>
</dbReference>
<proteinExistence type="predicted"/>
<feature type="region of interest" description="Disordered" evidence="1">
    <location>
        <begin position="1"/>
        <end position="47"/>
    </location>
</feature>
<protein>
    <recommendedName>
        <fullName evidence="4">HIT domain-containing protein</fullName>
    </recommendedName>
</protein>
<organism evidence="2 3">
    <name type="scientific">Steinernema carpocapsae</name>
    <name type="common">Entomopathogenic nematode</name>
    <dbReference type="NCBI Taxonomy" id="34508"/>
    <lineage>
        <taxon>Eukaryota</taxon>
        <taxon>Metazoa</taxon>
        <taxon>Ecdysozoa</taxon>
        <taxon>Nematoda</taxon>
        <taxon>Chromadorea</taxon>
        <taxon>Rhabditida</taxon>
        <taxon>Tylenchina</taxon>
        <taxon>Panagrolaimomorpha</taxon>
        <taxon>Strongyloidoidea</taxon>
        <taxon>Steinernematidae</taxon>
        <taxon>Steinernema</taxon>
    </lineage>
</organism>
<evidence type="ECO:0008006" key="4">
    <source>
        <dbReference type="Google" id="ProtNLM"/>
    </source>
</evidence>
<evidence type="ECO:0000256" key="1">
    <source>
        <dbReference type="SAM" id="MobiDB-lite"/>
    </source>
</evidence>
<evidence type="ECO:0000313" key="2">
    <source>
        <dbReference type="EMBL" id="TKR62096.1"/>
    </source>
</evidence>